<dbReference type="Pfam" id="PF00120">
    <property type="entry name" value="Gln-synt_C"/>
    <property type="match status" value="1"/>
</dbReference>
<proteinExistence type="inferred from homology"/>
<feature type="domain" description="GS beta-grasp" evidence="9">
    <location>
        <begin position="29"/>
        <end position="117"/>
    </location>
</feature>
<evidence type="ECO:0000256" key="2">
    <source>
        <dbReference type="ARBA" id="ARBA00003117"/>
    </source>
</evidence>
<dbReference type="SUPFAM" id="SSF55931">
    <property type="entry name" value="Glutamine synthetase/guanido kinase"/>
    <property type="match status" value="1"/>
</dbReference>
<dbReference type="SUPFAM" id="SSF54368">
    <property type="entry name" value="Glutamine synthetase, N-terminal domain"/>
    <property type="match status" value="1"/>
</dbReference>
<evidence type="ECO:0000256" key="3">
    <source>
        <dbReference type="ARBA" id="ARBA00022598"/>
    </source>
</evidence>
<comment type="function">
    <text evidence="2">Catalyzes the ATP-dependent biosynthesis of glutamine from glutamate and ammonia.</text>
</comment>
<dbReference type="RefSeq" id="WP_379087914.1">
    <property type="nucleotide sequence ID" value="NZ_JBHTJO010000001.1"/>
</dbReference>
<keyword evidence="4" id="KW-0547">Nucleotide-binding</keyword>
<comment type="similarity">
    <text evidence="7 8">Belongs to the glutamine synthetase family.</text>
</comment>
<evidence type="ECO:0000256" key="8">
    <source>
        <dbReference type="RuleBase" id="RU000384"/>
    </source>
</evidence>
<dbReference type="Gene3D" id="3.10.20.70">
    <property type="entry name" value="Glutamine synthetase, N-terminal domain"/>
    <property type="match status" value="1"/>
</dbReference>
<keyword evidence="3" id="KW-0436">Ligase</keyword>
<dbReference type="PANTHER" id="PTHR43785">
    <property type="entry name" value="GAMMA-GLUTAMYLPUTRESCINE SYNTHETASE"/>
    <property type="match status" value="1"/>
</dbReference>
<evidence type="ECO:0000256" key="5">
    <source>
        <dbReference type="ARBA" id="ARBA00022840"/>
    </source>
</evidence>
<keyword evidence="5" id="KW-0067">ATP-binding</keyword>
<organism evidence="11 12">
    <name type="scientific">Methyloligella solikamskensis</name>
    <dbReference type="NCBI Taxonomy" id="1177756"/>
    <lineage>
        <taxon>Bacteria</taxon>
        <taxon>Pseudomonadati</taxon>
        <taxon>Pseudomonadota</taxon>
        <taxon>Alphaproteobacteria</taxon>
        <taxon>Hyphomicrobiales</taxon>
        <taxon>Hyphomicrobiaceae</taxon>
        <taxon>Methyloligella</taxon>
    </lineage>
</organism>
<dbReference type="Proteomes" id="UP001597102">
    <property type="component" value="Unassembled WGS sequence"/>
</dbReference>
<keyword evidence="12" id="KW-1185">Reference proteome</keyword>
<evidence type="ECO:0000256" key="4">
    <source>
        <dbReference type="ARBA" id="ARBA00022741"/>
    </source>
</evidence>
<dbReference type="SMART" id="SM01230">
    <property type="entry name" value="Gln-synt_C"/>
    <property type="match status" value="1"/>
</dbReference>
<protein>
    <submittedName>
        <fullName evidence="11">Glutamine synthetase</fullName>
    </submittedName>
</protein>
<evidence type="ECO:0000313" key="12">
    <source>
        <dbReference type="Proteomes" id="UP001597102"/>
    </source>
</evidence>
<dbReference type="InterPro" id="IPR008147">
    <property type="entry name" value="Gln_synt_N"/>
</dbReference>
<dbReference type="EMBL" id="JBHTJO010000001">
    <property type="protein sequence ID" value="MFD0986911.1"/>
    <property type="molecule type" value="Genomic_DNA"/>
</dbReference>
<accession>A0ABW3J9F8</accession>
<evidence type="ECO:0000259" key="10">
    <source>
        <dbReference type="PROSITE" id="PS51987"/>
    </source>
</evidence>
<evidence type="ECO:0000259" key="9">
    <source>
        <dbReference type="PROSITE" id="PS51986"/>
    </source>
</evidence>
<dbReference type="PROSITE" id="PS51987">
    <property type="entry name" value="GS_CATALYTIC"/>
    <property type="match status" value="1"/>
</dbReference>
<comment type="caution">
    <text evidence="11">The sequence shown here is derived from an EMBL/GenBank/DDBJ whole genome shotgun (WGS) entry which is preliminary data.</text>
</comment>
<reference evidence="12" key="1">
    <citation type="journal article" date="2019" name="Int. J. Syst. Evol. Microbiol.">
        <title>The Global Catalogue of Microorganisms (GCM) 10K type strain sequencing project: providing services to taxonomists for standard genome sequencing and annotation.</title>
        <authorList>
            <consortium name="The Broad Institute Genomics Platform"/>
            <consortium name="The Broad Institute Genome Sequencing Center for Infectious Disease"/>
            <person name="Wu L."/>
            <person name="Ma J."/>
        </authorList>
    </citation>
    <scope>NUCLEOTIDE SEQUENCE [LARGE SCALE GENOMIC DNA]</scope>
    <source>
        <strain evidence="12">CCUG 61697</strain>
    </source>
</reference>
<comment type="cofactor">
    <cofactor evidence="1">
        <name>Mg(2+)</name>
        <dbReference type="ChEBI" id="CHEBI:18420"/>
    </cofactor>
</comment>
<evidence type="ECO:0000256" key="7">
    <source>
        <dbReference type="PROSITE-ProRule" id="PRU01330"/>
    </source>
</evidence>
<evidence type="ECO:0000313" key="11">
    <source>
        <dbReference type="EMBL" id="MFD0986911.1"/>
    </source>
</evidence>
<dbReference type="PANTHER" id="PTHR43785:SF14">
    <property type="entry name" value="GLUTAMINE SYNTHETASE"/>
    <property type="match status" value="1"/>
</dbReference>
<feature type="domain" description="GS catalytic" evidence="10">
    <location>
        <begin position="123"/>
        <end position="479"/>
    </location>
</feature>
<dbReference type="Gene3D" id="3.30.590.10">
    <property type="entry name" value="Glutamine synthetase/guanido kinase, catalytic domain"/>
    <property type="match status" value="1"/>
</dbReference>
<dbReference type="InterPro" id="IPR008146">
    <property type="entry name" value="Gln_synth_cat_dom"/>
</dbReference>
<dbReference type="PROSITE" id="PS51986">
    <property type="entry name" value="GS_BETA_GRASP"/>
    <property type="match status" value="1"/>
</dbReference>
<sequence>MSDPSLKVTAKQGGLPVNDPERVKALHRELVETGVQYCFATYVDVHGVPKAKAVPIASFEKMCAGSELFTVGAMDGMGLIGPEKDECAAVPDLDSCTIFPWDKRYAWFASDLWYHDSPYKNCSRVILKKALAKTKEAGFGMNLGVETEFYVLRATEDGTAPLAERPHKGPCPAYDVHQTVQSMSYLERIVEAMNTLGWNVYSFDAEGGQSQYELDFAYADVLTMCDRLVFFRFMAKTLAQQMGLVASFMPKPFAGDFRSGAHFNMSLYDQASGENLFAGNGGDLAAKHGIPFPDLGYHFVSGILDHASAITAVTCPSFNSYKGLLAQGEMADMSWAPVLRAYGKNNRSAMIRLPMNRPCVENRAPDISCNFHLGAAITLMAGLEGIEKSGDPGDPMNDNLYLRLGKPTASDTFETETGTVRRLPRTLLEALQAFETDPIAVETFGEEMRDIYLGWKLSEWERDYYRVEEPERQRLLEAI</sequence>
<name>A0ABW3J9F8_9HYPH</name>
<dbReference type="InterPro" id="IPR014746">
    <property type="entry name" value="Gln_synth/guanido_kin_cat_dom"/>
</dbReference>
<keyword evidence="6" id="KW-0535">Nitrogen fixation</keyword>
<gene>
    <name evidence="11" type="ORF">ACFQ2F_07340</name>
</gene>
<dbReference type="InterPro" id="IPR036651">
    <property type="entry name" value="Gln_synt_N_sf"/>
</dbReference>
<evidence type="ECO:0000256" key="6">
    <source>
        <dbReference type="ARBA" id="ARBA00023231"/>
    </source>
</evidence>
<evidence type="ECO:0000256" key="1">
    <source>
        <dbReference type="ARBA" id="ARBA00001946"/>
    </source>
</evidence>